<dbReference type="EMBL" id="FNLL01000006">
    <property type="protein sequence ID" value="SDU26573.1"/>
    <property type="molecule type" value="Genomic_DNA"/>
</dbReference>
<dbReference type="RefSeq" id="WP_092233959.1">
    <property type="nucleotide sequence ID" value="NZ_FNLL01000006.1"/>
</dbReference>
<keyword evidence="2" id="KW-1185">Reference proteome</keyword>
<reference evidence="2" key="1">
    <citation type="submission" date="2016-10" db="EMBL/GenBank/DDBJ databases">
        <authorList>
            <person name="Varghese N."/>
            <person name="Submissions S."/>
        </authorList>
    </citation>
    <scope>NUCLEOTIDE SEQUENCE [LARGE SCALE GENOMIC DNA]</scope>
    <source>
        <strain evidence="2">DSM 3384</strain>
    </source>
</reference>
<proteinExistence type="predicted"/>
<sequence length="206" mass="22797">MPIDLSSNQIIEKNKLSSDNIELLLLEITYESEDPVRVCLNNETISWNSYTWYPALFSISGIKETKDAEIPSVTLTFVDITRQIIPHIETYDGGVGSQVVIRVVDSKYLEETVPKISLAMEIIGCSISHSGQVTINLGAENLLDRRCPKERYLKNHCRYKEFGGSRCGYVITGSETCDRTFAACKALGNQARFGGFPGVGSVGFMA</sequence>
<evidence type="ECO:0000313" key="2">
    <source>
        <dbReference type="Proteomes" id="UP000199608"/>
    </source>
</evidence>
<dbReference type="AlphaFoldDB" id="A0A1H2H429"/>
<dbReference type="InterPro" id="IPR014974">
    <property type="entry name" value="DUF1833"/>
</dbReference>
<dbReference type="Proteomes" id="UP000199608">
    <property type="component" value="Unassembled WGS sequence"/>
</dbReference>
<evidence type="ECO:0000313" key="1">
    <source>
        <dbReference type="EMBL" id="SDU26573.1"/>
    </source>
</evidence>
<gene>
    <name evidence="1" type="ORF">SAMN04487931_10635</name>
</gene>
<protein>
    <submittedName>
        <fullName evidence="1">Phage-related protein</fullName>
    </submittedName>
</protein>
<organism evidence="1 2">
    <name type="scientific">Desulfobacula phenolica</name>
    <dbReference type="NCBI Taxonomy" id="90732"/>
    <lineage>
        <taxon>Bacteria</taxon>
        <taxon>Pseudomonadati</taxon>
        <taxon>Thermodesulfobacteriota</taxon>
        <taxon>Desulfobacteria</taxon>
        <taxon>Desulfobacterales</taxon>
        <taxon>Desulfobacteraceae</taxon>
        <taxon>Desulfobacula</taxon>
    </lineage>
</organism>
<dbReference type="Pfam" id="PF08875">
    <property type="entry name" value="DUF1833"/>
    <property type="match status" value="1"/>
</dbReference>
<name>A0A1H2H429_9BACT</name>
<accession>A0A1H2H429</accession>